<sequence length="449" mass="48862">MNPQPPQPAPPAVGALLTLVQLERRAREAANAEALGFVMVNETLSLVPYRQAVYWSNAGLGHVAAVSGLPQTDPNAPYLQWLAPLCRALQKQHSTPAPLDATSAPGDLGEDWADWLPAQALWLPLTDRAGQIEGGLLFARDTPFSEHEQAVLLELTHAYGHALAAFRPGASPLQKLKRALRPGKLQKRILIGLAVACLVPVRLTVLAPAEVAPREPFLVRAPLDGVIERIFVAPSQPVAAGAPLFSLDTTTLQSRRAVAQRAYDTALEEYRQSAQLAVTEDDGRLKMAQSRGELDQRALELEYTAEQLDRVQVKAERAGVAVFGDVTDWQGKAVAIGEKVMLLADPAKVELLAQMPVAEQIRLKVGDTITLYPNASPTESYAARIVSVAYAAAETDEGVLAYRVRAQFLDGEHPRLGLRGTARLPGGWVPFVYYALRRPFTLARQWLGW</sequence>
<dbReference type="Gene3D" id="2.40.50.100">
    <property type="match status" value="1"/>
</dbReference>
<comment type="caution">
    <text evidence="3">The sequence shown here is derived from an EMBL/GenBank/DDBJ whole genome shotgun (WGS) entry which is preliminary data.</text>
</comment>
<name>A0A4U0QDE8_9NEIS</name>
<protein>
    <submittedName>
        <fullName evidence="3">HlyD family efflux transporter periplasmic adaptor subunit</fullName>
    </submittedName>
</protein>
<dbReference type="GO" id="GO:0030313">
    <property type="term" value="C:cell envelope"/>
    <property type="evidence" value="ECO:0007669"/>
    <property type="project" value="UniProtKB-SubCell"/>
</dbReference>
<dbReference type="SUPFAM" id="SSF111369">
    <property type="entry name" value="HlyD-like secretion proteins"/>
    <property type="match status" value="1"/>
</dbReference>
<evidence type="ECO:0000313" key="4">
    <source>
        <dbReference type="Proteomes" id="UP000310016"/>
    </source>
</evidence>
<accession>A0A4U0QDE8</accession>
<dbReference type="Proteomes" id="UP000310016">
    <property type="component" value="Unassembled WGS sequence"/>
</dbReference>
<dbReference type="InterPro" id="IPR050465">
    <property type="entry name" value="UPF0194_transport"/>
</dbReference>
<dbReference type="Gene3D" id="1.10.287.470">
    <property type="entry name" value="Helix hairpin bin"/>
    <property type="match status" value="1"/>
</dbReference>
<keyword evidence="2" id="KW-0175">Coiled coil</keyword>
<keyword evidence="4" id="KW-1185">Reference proteome</keyword>
<reference evidence="3 4" key="1">
    <citation type="submission" date="2019-04" db="EMBL/GenBank/DDBJ databases">
        <title>Chitiniphilus eburnea sp. nov., a novel chitinolytic bacterium isolated from aquaculture sludge.</title>
        <authorList>
            <person name="Sheng M."/>
        </authorList>
    </citation>
    <scope>NUCLEOTIDE SEQUENCE [LARGE SCALE GENOMIC DNA]</scope>
    <source>
        <strain evidence="3 4">HX-2-15</strain>
    </source>
</reference>
<dbReference type="PANTHER" id="PTHR32347:SF23">
    <property type="entry name" value="BLL5650 PROTEIN"/>
    <property type="match status" value="1"/>
</dbReference>
<dbReference type="EMBL" id="SUMF01000001">
    <property type="protein sequence ID" value="TJZ79170.1"/>
    <property type="molecule type" value="Genomic_DNA"/>
</dbReference>
<evidence type="ECO:0000256" key="1">
    <source>
        <dbReference type="ARBA" id="ARBA00004196"/>
    </source>
</evidence>
<evidence type="ECO:0000313" key="3">
    <source>
        <dbReference type="EMBL" id="TJZ79170.1"/>
    </source>
</evidence>
<gene>
    <name evidence="3" type="ORF">FAZ21_02470</name>
</gene>
<dbReference type="RefSeq" id="WP_136771684.1">
    <property type="nucleotide sequence ID" value="NZ_CP156074.1"/>
</dbReference>
<comment type="subcellular location">
    <subcellularLocation>
        <location evidence="1">Cell envelope</location>
    </subcellularLocation>
</comment>
<organism evidence="3 4">
    <name type="scientific">Chitiniphilus eburneus</name>
    <dbReference type="NCBI Taxonomy" id="2571148"/>
    <lineage>
        <taxon>Bacteria</taxon>
        <taxon>Pseudomonadati</taxon>
        <taxon>Pseudomonadota</taxon>
        <taxon>Betaproteobacteria</taxon>
        <taxon>Neisseriales</taxon>
        <taxon>Chitinibacteraceae</taxon>
        <taxon>Chitiniphilus</taxon>
    </lineage>
</organism>
<dbReference type="PANTHER" id="PTHR32347">
    <property type="entry name" value="EFFLUX SYSTEM COMPONENT YKNX-RELATED"/>
    <property type="match status" value="1"/>
</dbReference>
<dbReference type="AlphaFoldDB" id="A0A4U0QDE8"/>
<proteinExistence type="predicted"/>
<evidence type="ECO:0000256" key="2">
    <source>
        <dbReference type="ARBA" id="ARBA00023054"/>
    </source>
</evidence>
<dbReference type="OrthoDB" id="9763546at2"/>